<keyword evidence="1" id="KW-0472">Membrane</keyword>
<dbReference type="STRING" id="1451189.CFAL_10420"/>
<dbReference type="Proteomes" id="UP000285278">
    <property type="component" value="Unassembled WGS sequence"/>
</dbReference>
<evidence type="ECO:0000313" key="2">
    <source>
        <dbReference type="EMBL" id="RIX36981.1"/>
    </source>
</evidence>
<protein>
    <submittedName>
        <fullName evidence="2">DUF3592 domain-containing protein</fullName>
    </submittedName>
</protein>
<comment type="caution">
    <text evidence="2">The sequence shown here is derived from an EMBL/GenBank/DDBJ whole genome shotgun (WGS) entry which is preliminary data.</text>
</comment>
<accession>A0A418QAE3</accession>
<feature type="transmembrane region" description="Helical" evidence="1">
    <location>
        <begin position="109"/>
        <end position="134"/>
    </location>
</feature>
<evidence type="ECO:0000256" key="1">
    <source>
        <dbReference type="SAM" id="Phobius"/>
    </source>
</evidence>
<keyword evidence="1" id="KW-0812">Transmembrane</keyword>
<evidence type="ECO:0000313" key="3">
    <source>
        <dbReference type="Proteomes" id="UP000285278"/>
    </source>
</evidence>
<dbReference type="AlphaFoldDB" id="A0A418QAE3"/>
<keyword evidence="3" id="KW-1185">Reference proteome</keyword>
<sequence length="152" mass="16529">MRSLPENVIRRLRQAILALGGLAVIICGSMVVTAAIDDARIASDKAVATAEVTSANTLRTYVSFRDERGTYHQPSVGLKYPTGLSVGQHVTVEYQADNPENVEVQGRGWALAIIPALSSIAVVLVIAGALWLLIRQLERKLMRPPERSHTTE</sequence>
<feature type="transmembrane region" description="Helical" evidence="1">
    <location>
        <begin position="12"/>
        <end position="36"/>
    </location>
</feature>
<keyword evidence="1" id="KW-1133">Transmembrane helix</keyword>
<reference evidence="2 3" key="1">
    <citation type="submission" date="2018-09" db="EMBL/GenBank/DDBJ databases">
        <title>Optimization and identification of Corynebacterium falsenii FN1-14 from fish paste.</title>
        <authorList>
            <person name="Daroonpunt R."/>
            <person name="Tanasupawat S."/>
        </authorList>
    </citation>
    <scope>NUCLEOTIDE SEQUENCE [LARGE SCALE GENOMIC DNA]</scope>
    <source>
        <strain evidence="2 3">FN1-14</strain>
    </source>
</reference>
<dbReference type="EMBL" id="QXJK01000001">
    <property type="protein sequence ID" value="RIX36981.1"/>
    <property type="molecule type" value="Genomic_DNA"/>
</dbReference>
<gene>
    <name evidence="2" type="ORF">D3M95_01735</name>
</gene>
<proteinExistence type="predicted"/>
<dbReference type="OrthoDB" id="4426042at2"/>
<organism evidence="2 3">
    <name type="scientific">Corynebacterium falsenii</name>
    <dbReference type="NCBI Taxonomy" id="108486"/>
    <lineage>
        <taxon>Bacteria</taxon>
        <taxon>Bacillati</taxon>
        <taxon>Actinomycetota</taxon>
        <taxon>Actinomycetes</taxon>
        <taxon>Mycobacteriales</taxon>
        <taxon>Corynebacteriaceae</taxon>
        <taxon>Corynebacterium</taxon>
    </lineage>
</organism>
<name>A0A418QAE3_9CORY</name>